<sequence>MLDDAQVADFIDNGFVRIRGAFSRELAHACREILWRDIDPGTRTGPALGLGDYDQQPFLDAANTPALHAAFDTLVGRGRWEPRNTLGGFVIRYPGDEPAVLDGWHVDVSFPGEHSVPGDYLTWRANVGSRDRALLMLFLFTDVGDNDALTRLRVGSHHHVARLLEPEGDTGLDARTLAARADTATGHLPTAFATGGAGDVYLCHPFLVHAGQPNRGSAPRILGQPKLTPTRDLRIDGPAEDLAPVELAIRQALRR</sequence>
<dbReference type="EMBL" id="VBUT01000005">
    <property type="protein sequence ID" value="TLF77588.1"/>
    <property type="molecule type" value="Genomic_DNA"/>
</dbReference>
<keyword evidence="1" id="KW-0560">Oxidoreductase</keyword>
<gene>
    <name evidence="1" type="ORF">FEK34_14815</name>
</gene>
<evidence type="ECO:0000313" key="2">
    <source>
        <dbReference type="Proteomes" id="UP000306378"/>
    </source>
</evidence>
<evidence type="ECO:0000313" key="1">
    <source>
        <dbReference type="EMBL" id="TLF77588.1"/>
    </source>
</evidence>
<reference evidence="1 2" key="1">
    <citation type="submission" date="2019-05" db="EMBL/GenBank/DDBJ databases">
        <title>Genomes sequences of two Nocardia cyriacigeorgica environmental isolates, type strains Nocardia asteroides ATCC 19247 and Nocardia cyriacigeorgica DSM 44484.</title>
        <authorList>
            <person name="Vautrin F."/>
            <person name="Bergeron E."/>
            <person name="Dubost A."/>
            <person name="Abrouk D."/>
            <person name="Rodriguez Nava V."/>
            <person name="Pujic P."/>
        </authorList>
    </citation>
    <scope>NUCLEOTIDE SEQUENCE [LARGE SCALE GENOMIC DNA]</scope>
    <source>
        <strain evidence="1 2">EML 446</strain>
    </source>
</reference>
<protein>
    <submittedName>
        <fullName evidence="1">Phytanoyl-CoA dioxygenase</fullName>
    </submittedName>
</protein>
<dbReference type="Gene3D" id="2.60.120.620">
    <property type="entry name" value="q2cbj1_9rhob like domain"/>
    <property type="match status" value="1"/>
</dbReference>
<dbReference type="Proteomes" id="UP000306378">
    <property type="component" value="Unassembled WGS sequence"/>
</dbReference>
<dbReference type="GO" id="GO:0051213">
    <property type="term" value="F:dioxygenase activity"/>
    <property type="evidence" value="ECO:0007669"/>
    <property type="project" value="UniProtKB-KW"/>
</dbReference>
<dbReference type="RefSeq" id="WP_138448444.1">
    <property type="nucleotide sequence ID" value="NZ_VBUT01000005.1"/>
</dbReference>
<organism evidence="1 2">
    <name type="scientific">Nocardia cyriacigeorgica</name>
    <dbReference type="NCBI Taxonomy" id="135487"/>
    <lineage>
        <taxon>Bacteria</taxon>
        <taxon>Bacillati</taxon>
        <taxon>Actinomycetota</taxon>
        <taxon>Actinomycetes</taxon>
        <taxon>Mycobacteriales</taxon>
        <taxon>Nocardiaceae</taxon>
        <taxon>Nocardia</taxon>
    </lineage>
</organism>
<comment type="caution">
    <text evidence="1">The sequence shown here is derived from an EMBL/GenBank/DDBJ whole genome shotgun (WGS) entry which is preliminary data.</text>
</comment>
<name>A0A5R8NPL0_9NOCA</name>
<dbReference type="SUPFAM" id="SSF51197">
    <property type="entry name" value="Clavaminate synthase-like"/>
    <property type="match status" value="1"/>
</dbReference>
<accession>A0A5R8NPL0</accession>
<proteinExistence type="predicted"/>
<dbReference type="AlphaFoldDB" id="A0A5R8NPL0"/>
<keyword evidence="1" id="KW-0223">Dioxygenase</keyword>